<dbReference type="Pfam" id="PF02565">
    <property type="entry name" value="RecO_C"/>
    <property type="match status" value="1"/>
</dbReference>
<keyword evidence="3 7" id="KW-0227">DNA damage</keyword>
<keyword evidence="10" id="KW-1185">Reference proteome</keyword>
<reference evidence="9 10" key="1">
    <citation type="submission" date="2018-08" db="EMBL/GenBank/DDBJ databases">
        <title>Bacillus chawlae sp. nov., Bacillus glennii sp. nov., and Bacillus saganii sp. nov. Isolated from the Vehicle Assembly Building at Kennedy Space Center where the Viking Spacecraft were Assembled.</title>
        <authorList>
            <person name="Seuylemezian A."/>
            <person name="Vaishampayan P."/>
        </authorList>
    </citation>
    <scope>NUCLEOTIDE SEQUENCE [LARGE SCALE GENOMIC DNA]</scope>
    <source>
        <strain evidence="9 10">V47-23a</strain>
    </source>
</reference>
<comment type="caution">
    <text evidence="9">The sequence shown here is derived from an EMBL/GenBank/DDBJ whole genome shotgun (WGS) entry which is preliminary data.</text>
</comment>
<dbReference type="InterPro" id="IPR037278">
    <property type="entry name" value="ARFGAP/RecO"/>
</dbReference>
<evidence type="ECO:0000256" key="6">
    <source>
        <dbReference type="ARBA" id="ARBA00033409"/>
    </source>
</evidence>
<evidence type="ECO:0000256" key="4">
    <source>
        <dbReference type="ARBA" id="ARBA00023172"/>
    </source>
</evidence>
<accession>A0A372LVV7</accession>
<dbReference type="PANTHER" id="PTHR33991:SF1">
    <property type="entry name" value="DNA REPAIR PROTEIN RECO"/>
    <property type="match status" value="1"/>
</dbReference>
<dbReference type="GO" id="GO:0006310">
    <property type="term" value="P:DNA recombination"/>
    <property type="evidence" value="ECO:0007669"/>
    <property type="project" value="UniProtKB-UniRule"/>
</dbReference>
<evidence type="ECO:0000256" key="3">
    <source>
        <dbReference type="ARBA" id="ARBA00022763"/>
    </source>
</evidence>
<dbReference type="Gene3D" id="2.40.50.140">
    <property type="entry name" value="Nucleic acid-binding proteins"/>
    <property type="match status" value="1"/>
</dbReference>
<dbReference type="RefSeq" id="WP_117324767.1">
    <property type="nucleotide sequence ID" value="NZ_QVTE01000001.1"/>
</dbReference>
<sequence length="250" mass="28683">MFQKCEGIVIRRTNYGENNKIITLYTREWGKTGVMARGASKPNSRLSAVTQLFYYGYFLVQPSSGLGTLQQGETINSLRSIREDIFATAYASYIIELLDKSVEDKKSNPFLFELVLQTLIYIDEGYDAEILKFIFEMKMLSVLGLTPTLDHCANCGNTEGEFSFSLREGGFLCHRCFEKDPYRIKISPSSLKLLRLFYHFDLSRLGNISVKLETKKELQLVIDSYYDEFSGLQLKSKKFLKQMDNLKGLI</sequence>
<dbReference type="Proteomes" id="UP000264541">
    <property type="component" value="Unassembled WGS sequence"/>
</dbReference>
<organism evidence="9 10">
    <name type="scientific">Peribacillus saganii</name>
    <dbReference type="NCBI Taxonomy" id="2303992"/>
    <lineage>
        <taxon>Bacteria</taxon>
        <taxon>Bacillati</taxon>
        <taxon>Bacillota</taxon>
        <taxon>Bacilli</taxon>
        <taxon>Bacillales</taxon>
        <taxon>Bacillaceae</taxon>
        <taxon>Peribacillus</taxon>
    </lineage>
</organism>
<dbReference type="OrthoDB" id="9797083at2"/>
<dbReference type="NCBIfam" id="TIGR00613">
    <property type="entry name" value="reco"/>
    <property type="match status" value="1"/>
</dbReference>
<dbReference type="Pfam" id="PF11967">
    <property type="entry name" value="RecO_N"/>
    <property type="match status" value="1"/>
</dbReference>
<dbReference type="InterPro" id="IPR003717">
    <property type="entry name" value="RecO"/>
</dbReference>
<dbReference type="EMBL" id="QVTE01000001">
    <property type="protein sequence ID" value="RFU71694.1"/>
    <property type="molecule type" value="Genomic_DNA"/>
</dbReference>
<evidence type="ECO:0000256" key="7">
    <source>
        <dbReference type="HAMAP-Rule" id="MF_00201"/>
    </source>
</evidence>
<dbReference type="HAMAP" id="MF_00201">
    <property type="entry name" value="RecO"/>
    <property type="match status" value="1"/>
</dbReference>
<dbReference type="GO" id="GO:0043590">
    <property type="term" value="C:bacterial nucleoid"/>
    <property type="evidence" value="ECO:0007669"/>
    <property type="project" value="TreeGrafter"/>
</dbReference>
<evidence type="ECO:0000259" key="8">
    <source>
        <dbReference type="Pfam" id="PF11967"/>
    </source>
</evidence>
<protein>
    <recommendedName>
        <fullName evidence="2 7">DNA repair protein RecO</fullName>
    </recommendedName>
    <alternativeName>
        <fullName evidence="6 7">Recombination protein O</fullName>
    </alternativeName>
</protein>
<name>A0A372LVV7_9BACI</name>
<evidence type="ECO:0000256" key="1">
    <source>
        <dbReference type="ARBA" id="ARBA00007452"/>
    </source>
</evidence>
<dbReference type="InterPro" id="IPR042242">
    <property type="entry name" value="RecO_C"/>
</dbReference>
<dbReference type="SUPFAM" id="SSF50249">
    <property type="entry name" value="Nucleic acid-binding proteins"/>
    <property type="match status" value="1"/>
</dbReference>
<comment type="function">
    <text evidence="7">Involved in DNA repair and RecF pathway recombination.</text>
</comment>
<comment type="similarity">
    <text evidence="1 7">Belongs to the RecO family.</text>
</comment>
<feature type="domain" description="DNA replication/recombination mediator RecO N-terminal" evidence="8">
    <location>
        <begin position="1"/>
        <end position="77"/>
    </location>
</feature>
<dbReference type="SUPFAM" id="SSF57863">
    <property type="entry name" value="ArfGap/RecO-like zinc finger"/>
    <property type="match status" value="1"/>
</dbReference>
<evidence type="ECO:0000313" key="9">
    <source>
        <dbReference type="EMBL" id="RFU71694.1"/>
    </source>
</evidence>
<dbReference type="InterPro" id="IPR022572">
    <property type="entry name" value="DNA_rep/recomb_RecO_N"/>
</dbReference>
<dbReference type="AlphaFoldDB" id="A0A372LVV7"/>
<evidence type="ECO:0000256" key="2">
    <source>
        <dbReference type="ARBA" id="ARBA00021310"/>
    </source>
</evidence>
<keyword evidence="5 7" id="KW-0234">DNA repair</keyword>
<gene>
    <name evidence="7 9" type="primary">recO</name>
    <name evidence="9" type="ORF">D0469_00880</name>
</gene>
<keyword evidence="4 7" id="KW-0233">DNA recombination</keyword>
<dbReference type="InterPro" id="IPR012340">
    <property type="entry name" value="NA-bd_OB-fold"/>
</dbReference>
<dbReference type="Gene3D" id="1.20.1440.120">
    <property type="entry name" value="Recombination protein O, C-terminal domain"/>
    <property type="match status" value="1"/>
</dbReference>
<dbReference type="PANTHER" id="PTHR33991">
    <property type="entry name" value="DNA REPAIR PROTEIN RECO"/>
    <property type="match status" value="1"/>
</dbReference>
<evidence type="ECO:0000256" key="5">
    <source>
        <dbReference type="ARBA" id="ARBA00023204"/>
    </source>
</evidence>
<proteinExistence type="inferred from homology"/>
<dbReference type="GO" id="GO:0006302">
    <property type="term" value="P:double-strand break repair"/>
    <property type="evidence" value="ECO:0007669"/>
    <property type="project" value="TreeGrafter"/>
</dbReference>
<evidence type="ECO:0000313" key="10">
    <source>
        <dbReference type="Proteomes" id="UP000264541"/>
    </source>
</evidence>